<sequence>MNVQMLKIDFPICSLDHSSYSLFTQVYFTTHKLQERHNHSCLFMVLRANLTSVYQNSRVLDEMSLLSLIFIFWGDQETIARFKEAAHLCSACPGFLREFVAMVRFEQHCTTCDCRTAMFTRINCI</sequence>
<reference evidence="1" key="1">
    <citation type="submission" date="2020-03" db="EMBL/GenBank/DDBJ databases">
        <title>A transcriptome and proteome of the tick Rhipicephalus microplus shaped by the genetic composition of its hosts and developmental stage.</title>
        <authorList>
            <person name="Garcia G.R."/>
            <person name="Ribeiro J.M.C."/>
            <person name="Maruyama S.R."/>
            <person name="Gardinasse L.G."/>
            <person name="Nelson K."/>
            <person name="Ferreira B.R."/>
            <person name="Andrade T.G."/>
            <person name="Santos I.K.F.M."/>
        </authorList>
    </citation>
    <scope>NUCLEOTIDE SEQUENCE</scope>
    <source>
        <strain evidence="1">NSGR</strain>
        <tissue evidence="1">Salivary glands</tissue>
    </source>
</reference>
<dbReference type="AlphaFoldDB" id="A0A6G5AEX7"/>
<organism evidence="1">
    <name type="scientific">Rhipicephalus microplus</name>
    <name type="common">Cattle tick</name>
    <name type="synonym">Boophilus microplus</name>
    <dbReference type="NCBI Taxonomy" id="6941"/>
    <lineage>
        <taxon>Eukaryota</taxon>
        <taxon>Metazoa</taxon>
        <taxon>Ecdysozoa</taxon>
        <taxon>Arthropoda</taxon>
        <taxon>Chelicerata</taxon>
        <taxon>Arachnida</taxon>
        <taxon>Acari</taxon>
        <taxon>Parasitiformes</taxon>
        <taxon>Ixodida</taxon>
        <taxon>Ixodoidea</taxon>
        <taxon>Ixodidae</taxon>
        <taxon>Rhipicephalinae</taxon>
        <taxon>Rhipicephalus</taxon>
        <taxon>Boophilus</taxon>
    </lineage>
</organism>
<protein>
    <submittedName>
        <fullName evidence="1">Uncharacterized protein</fullName>
    </submittedName>
</protein>
<dbReference type="EMBL" id="GIKN01007201">
    <property type="protein sequence ID" value="NIE49474.1"/>
    <property type="molecule type" value="Transcribed_RNA"/>
</dbReference>
<proteinExistence type="predicted"/>
<evidence type="ECO:0000313" key="1">
    <source>
        <dbReference type="EMBL" id="NIE49474.1"/>
    </source>
</evidence>
<accession>A0A6G5AEX7</accession>
<name>A0A6G5AEX7_RHIMP</name>